<comment type="similarity">
    <text evidence="1">Belongs to the SCO1/2 family.</text>
</comment>
<dbReference type="InterPro" id="IPR036249">
    <property type="entry name" value="Thioredoxin-like_sf"/>
</dbReference>
<dbReference type="STRING" id="555500.I215_00135"/>
<organism evidence="7 8">
    <name type="scientific">Galbibacter marinus</name>
    <dbReference type="NCBI Taxonomy" id="555500"/>
    <lineage>
        <taxon>Bacteria</taxon>
        <taxon>Pseudomonadati</taxon>
        <taxon>Bacteroidota</taxon>
        <taxon>Flavobacteriia</taxon>
        <taxon>Flavobacteriales</taxon>
        <taxon>Flavobacteriaceae</taxon>
        <taxon>Galbibacter</taxon>
    </lineage>
</organism>
<dbReference type="PATRIC" id="fig|555500.3.peg.28"/>
<dbReference type="PANTHER" id="PTHR12151">
    <property type="entry name" value="ELECTRON TRANSPORT PROTIN SCO1/SENC FAMILY MEMBER"/>
    <property type="match status" value="1"/>
</dbReference>
<dbReference type="SUPFAM" id="SSF52833">
    <property type="entry name" value="Thioredoxin-like"/>
    <property type="match status" value="1"/>
</dbReference>
<reference evidence="7 8" key="1">
    <citation type="journal article" date="2012" name="J. Bacteriol.">
        <title>Genome Sequence of Galbibacter marinum Type Strain ck-I2-15.</title>
        <authorList>
            <person name="Lai Q."/>
            <person name="Li C."/>
            <person name="Shao Z."/>
        </authorList>
    </citation>
    <scope>NUCLEOTIDE SEQUENCE [LARGE SCALE GENOMIC DNA]</scope>
    <source>
        <strain evidence="8">ck-I2-15</strain>
    </source>
</reference>
<keyword evidence="5" id="KW-0472">Membrane</keyword>
<feature type="binding site" evidence="3">
    <location>
        <position position="179"/>
    </location>
    <ligand>
        <name>Cu cation</name>
        <dbReference type="ChEBI" id="CHEBI:23378"/>
    </ligand>
</feature>
<evidence type="ECO:0000313" key="8">
    <source>
        <dbReference type="Proteomes" id="UP000007364"/>
    </source>
</evidence>
<feature type="transmembrane region" description="Helical" evidence="5">
    <location>
        <begin position="6"/>
        <end position="22"/>
    </location>
</feature>
<dbReference type="CDD" id="cd02968">
    <property type="entry name" value="SCO"/>
    <property type="match status" value="1"/>
</dbReference>
<evidence type="ECO:0000313" key="7">
    <source>
        <dbReference type="EMBL" id="EKF56575.1"/>
    </source>
</evidence>
<evidence type="ECO:0000256" key="3">
    <source>
        <dbReference type="PIRSR" id="PIRSR603782-1"/>
    </source>
</evidence>
<dbReference type="Gene3D" id="3.40.30.10">
    <property type="entry name" value="Glutaredoxin"/>
    <property type="match status" value="1"/>
</dbReference>
<dbReference type="AlphaFoldDB" id="K2PV55"/>
<dbReference type="eggNOG" id="COG1999">
    <property type="taxonomic scope" value="Bacteria"/>
</dbReference>
<dbReference type="InterPro" id="IPR013766">
    <property type="entry name" value="Thioredoxin_domain"/>
</dbReference>
<keyword evidence="5" id="KW-1133">Transmembrane helix</keyword>
<keyword evidence="4" id="KW-1015">Disulfide bond</keyword>
<feature type="domain" description="Thioredoxin" evidence="6">
    <location>
        <begin position="51"/>
        <end position="226"/>
    </location>
</feature>
<accession>K2PV55</accession>
<evidence type="ECO:0000256" key="2">
    <source>
        <dbReference type="ARBA" id="ARBA00023008"/>
    </source>
</evidence>
<evidence type="ECO:0000256" key="5">
    <source>
        <dbReference type="SAM" id="Phobius"/>
    </source>
</evidence>
<dbReference type="EMBL" id="AMSG01000001">
    <property type="protein sequence ID" value="EKF56575.1"/>
    <property type="molecule type" value="Genomic_DNA"/>
</dbReference>
<evidence type="ECO:0000256" key="4">
    <source>
        <dbReference type="PIRSR" id="PIRSR603782-2"/>
    </source>
</evidence>
<dbReference type="PANTHER" id="PTHR12151:SF25">
    <property type="entry name" value="LINALOOL DEHYDRATASE_ISOMERASE DOMAIN-CONTAINING PROTEIN"/>
    <property type="match status" value="1"/>
</dbReference>
<feature type="disulfide bond" description="Redox-active" evidence="4">
    <location>
        <begin position="89"/>
        <end position="93"/>
    </location>
</feature>
<dbReference type="OrthoDB" id="9811998at2"/>
<gene>
    <name evidence="7" type="ORF">I215_00135</name>
</gene>
<dbReference type="GO" id="GO:0046872">
    <property type="term" value="F:metal ion binding"/>
    <property type="evidence" value="ECO:0007669"/>
    <property type="project" value="UniProtKB-KW"/>
</dbReference>
<evidence type="ECO:0000259" key="6">
    <source>
        <dbReference type="PROSITE" id="PS51352"/>
    </source>
</evidence>
<keyword evidence="8" id="KW-1185">Reference proteome</keyword>
<keyword evidence="3" id="KW-0479">Metal-binding</keyword>
<sequence length="228" mass="25801">MKNKSYILVGFVILVFGIYFVPKIVSRIQNGTVVDTNRHSIGKETASSESLVEIGKVPRFEFVNQNNDTITNDDYRGKVYLVEFFFTSCPSICPIMNSNLVRLQNAFRKSSEEFGIASFTIDPTNDTPEVLKAYADKYEVRNPNWHLMTGDLETIYKLANTGFNLYAGINPNAEGGFEHSGFFALVDKKGYIRSRVDNFGNPIVYYDGTQDSGVKMLEQDIRLLLNQE</sequence>
<dbReference type="PROSITE" id="PS51352">
    <property type="entry name" value="THIOREDOXIN_2"/>
    <property type="match status" value="1"/>
</dbReference>
<dbReference type="Pfam" id="PF02630">
    <property type="entry name" value="SCO1-SenC"/>
    <property type="match status" value="1"/>
</dbReference>
<feature type="binding site" evidence="3">
    <location>
        <position position="93"/>
    </location>
    <ligand>
        <name>Cu cation</name>
        <dbReference type="ChEBI" id="CHEBI:23378"/>
    </ligand>
</feature>
<comment type="caution">
    <text evidence="7">The sequence shown here is derived from an EMBL/GenBank/DDBJ whole genome shotgun (WGS) entry which is preliminary data.</text>
</comment>
<dbReference type="InterPro" id="IPR003782">
    <property type="entry name" value="SCO1/SenC"/>
</dbReference>
<evidence type="ECO:0000256" key="1">
    <source>
        <dbReference type="ARBA" id="ARBA00010996"/>
    </source>
</evidence>
<dbReference type="Proteomes" id="UP000007364">
    <property type="component" value="Unassembled WGS sequence"/>
</dbReference>
<name>K2PV55_9FLAO</name>
<dbReference type="RefSeq" id="WP_008989905.1">
    <property type="nucleotide sequence ID" value="NZ_AMSG01000001.1"/>
</dbReference>
<keyword evidence="5" id="KW-0812">Transmembrane</keyword>
<feature type="binding site" evidence="3">
    <location>
        <position position="89"/>
    </location>
    <ligand>
        <name>Cu cation</name>
        <dbReference type="ChEBI" id="CHEBI:23378"/>
    </ligand>
</feature>
<keyword evidence="2 3" id="KW-0186">Copper</keyword>
<protein>
    <submittedName>
        <fullName evidence="7">Electron transport protein sco1/senc</fullName>
    </submittedName>
</protein>
<proteinExistence type="inferred from homology"/>